<feature type="non-terminal residue" evidence="5">
    <location>
        <position position="203"/>
    </location>
</feature>
<evidence type="ECO:0000313" key="5">
    <source>
        <dbReference type="EMBL" id="KAG5180380.1"/>
    </source>
</evidence>
<sequence>MIDHRRRRRRKKASTHDSRFQRLGETDGCSMALRNERLERALDRVSAEVSKRPVESSLAAAAVVTFAVVLKMRRAKKIRDEVKDCIDGYEGLFFAGARKATGAITTEESIAKRQSEYQKMINSFYNLVTDFYEWGWGPSFHFAPRVVGEGFMESIKRAEYHLCSRLGMKPGMRVLDVGCGWGDERHMCQFSGASIDGITINQY</sequence>
<proteinExistence type="inferred from homology"/>
<evidence type="ECO:0000256" key="2">
    <source>
        <dbReference type="ARBA" id="ARBA00038188"/>
    </source>
</evidence>
<keyword evidence="1 3" id="KW-0808">Transferase</keyword>
<dbReference type="GO" id="GO:0016126">
    <property type="term" value="P:sterol biosynthetic process"/>
    <property type="evidence" value="ECO:0007669"/>
    <property type="project" value="TreeGrafter"/>
</dbReference>
<dbReference type="SUPFAM" id="SSF53335">
    <property type="entry name" value="S-adenosyl-L-methionine-dependent methyltransferases"/>
    <property type="match status" value="1"/>
</dbReference>
<organism evidence="5 6">
    <name type="scientific">Tribonema minus</name>
    <dbReference type="NCBI Taxonomy" id="303371"/>
    <lineage>
        <taxon>Eukaryota</taxon>
        <taxon>Sar</taxon>
        <taxon>Stramenopiles</taxon>
        <taxon>Ochrophyta</taxon>
        <taxon>PX clade</taxon>
        <taxon>Xanthophyceae</taxon>
        <taxon>Tribonematales</taxon>
        <taxon>Tribonemataceae</taxon>
        <taxon>Tribonema</taxon>
    </lineage>
</organism>
<dbReference type="GO" id="GO:0003838">
    <property type="term" value="F:sterol 24-C-methyltransferase activity"/>
    <property type="evidence" value="ECO:0007669"/>
    <property type="project" value="TreeGrafter"/>
</dbReference>
<dbReference type="InterPro" id="IPR030384">
    <property type="entry name" value="MeTrfase_SMT"/>
</dbReference>
<comment type="caution">
    <text evidence="5">The sequence shown here is derived from an EMBL/GenBank/DDBJ whole genome shotgun (WGS) entry which is preliminary data.</text>
</comment>
<dbReference type="AlphaFoldDB" id="A0A835YVQ2"/>
<evidence type="ECO:0000259" key="4">
    <source>
        <dbReference type="PROSITE" id="PS51685"/>
    </source>
</evidence>
<protein>
    <recommendedName>
        <fullName evidence="4">SAM-dependent methyltransferase Erg6/SMT-type domain-containing protein</fullName>
    </recommendedName>
</protein>
<dbReference type="PANTHER" id="PTHR44068:SF1">
    <property type="entry name" value="HYPOTHETICAL LOC100005854"/>
    <property type="match status" value="1"/>
</dbReference>
<comment type="similarity">
    <text evidence="2 3">Belongs to the class I-like SAM-binding methyltransferase superfamily. Erg6/SMT family.</text>
</comment>
<dbReference type="InterPro" id="IPR029063">
    <property type="entry name" value="SAM-dependent_MTases_sf"/>
</dbReference>
<dbReference type="Gene3D" id="3.40.50.150">
    <property type="entry name" value="Vaccinia Virus protein VP39"/>
    <property type="match status" value="1"/>
</dbReference>
<evidence type="ECO:0000313" key="6">
    <source>
        <dbReference type="Proteomes" id="UP000664859"/>
    </source>
</evidence>
<dbReference type="OrthoDB" id="8300214at2759"/>
<dbReference type="GO" id="GO:0005783">
    <property type="term" value="C:endoplasmic reticulum"/>
    <property type="evidence" value="ECO:0007669"/>
    <property type="project" value="TreeGrafter"/>
</dbReference>
<dbReference type="Pfam" id="PF02353">
    <property type="entry name" value="CMAS"/>
    <property type="match status" value="1"/>
</dbReference>
<keyword evidence="6" id="KW-1185">Reference proteome</keyword>
<keyword evidence="3" id="KW-0949">S-adenosyl-L-methionine</keyword>
<dbReference type="GO" id="GO:0032259">
    <property type="term" value="P:methylation"/>
    <property type="evidence" value="ECO:0007669"/>
    <property type="project" value="UniProtKB-KW"/>
</dbReference>
<name>A0A835YVQ2_9STRA</name>
<dbReference type="PANTHER" id="PTHR44068">
    <property type="entry name" value="ZGC:194242"/>
    <property type="match status" value="1"/>
</dbReference>
<evidence type="ECO:0000256" key="1">
    <source>
        <dbReference type="ARBA" id="ARBA00022679"/>
    </source>
</evidence>
<reference evidence="5" key="1">
    <citation type="submission" date="2021-02" db="EMBL/GenBank/DDBJ databases">
        <title>First Annotated Genome of the Yellow-green Alga Tribonema minus.</title>
        <authorList>
            <person name="Mahan K.M."/>
        </authorList>
    </citation>
    <scope>NUCLEOTIDE SEQUENCE</scope>
    <source>
        <strain evidence="5">UTEX B ZZ1240</strain>
    </source>
</reference>
<accession>A0A835YVQ2</accession>
<dbReference type="PROSITE" id="PS51685">
    <property type="entry name" value="SAM_MT_ERG6_SMT"/>
    <property type="match status" value="1"/>
</dbReference>
<dbReference type="InterPro" id="IPR050447">
    <property type="entry name" value="Erg6_SMT_methyltransf"/>
</dbReference>
<dbReference type="EMBL" id="JAFCMP010000398">
    <property type="protein sequence ID" value="KAG5180380.1"/>
    <property type="molecule type" value="Genomic_DNA"/>
</dbReference>
<gene>
    <name evidence="5" type="ORF">JKP88DRAFT_268860</name>
</gene>
<evidence type="ECO:0000256" key="3">
    <source>
        <dbReference type="PROSITE-ProRule" id="PRU01022"/>
    </source>
</evidence>
<dbReference type="Proteomes" id="UP000664859">
    <property type="component" value="Unassembled WGS sequence"/>
</dbReference>
<feature type="domain" description="SAM-dependent methyltransferase Erg6/SMT-type" evidence="4">
    <location>
        <begin position="124"/>
        <end position="203"/>
    </location>
</feature>
<keyword evidence="3" id="KW-0489">Methyltransferase</keyword>